<proteinExistence type="predicted"/>
<sequence>MTGLRENNPDPALVEQAKKKAPRAESIQTGSGAYDMACFCALEKDYDGCRKRLKVLIRAGALPSCKHISTDRDLDNVRDQVWFQDFMKSGCP</sequence>
<dbReference type="KEGG" id="dal:Dalk_0464"/>
<gene>
    <name evidence="2" type="ordered locus">Dalk_0464</name>
</gene>
<dbReference type="Proteomes" id="UP000000739">
    <property type="component" value="Chromosome"/>
</dbReference>
<dbReference type="AlphaFoldDB" id="B8FH83"/>
<dbReference type="HOGENOM" id="CLU_2408402_0_0_7"/>
<keyword evidence="3" id="KW-1185">Reference proteome</keyword>
<name>B8FH83_DESAL</name>
<evidence type="ECO:0000256" key="1">
    <source>
        <dbReference type="SAM" id="MobiDB-lite"/>
    </source>
</evidence>
<protein>
    <submittedName>
        <fullName evidence="2">Uncharacterized protein</fullName>
    </submittedName>
</protein>
<dbReference type="eggNOG" id="ENOG502ZJ1G">
    <property type="taxonomic scope" value="Bacteria"/>
</dbReference>
<accession>B8FH83</accession>
<dbReference type="RefSeq" id="WP_012609611.1">
    <property type="nucleotide sequence ID" value="NC_011768.1"/>
</dbReference>
<reference evidence="2 3" key="1">
    <citation type="journal article" date="2012" name="Environ. Microbiol.">
        <title>The genome sequence of Desulfatibacillum alkenivorans AK-01: a blueprint for anaerobic alkane oxidation.</title>
        <authorList>
            <person name="Callaghan A.V."/>
            <person name="Morris B.E."/>
            <person name="Pereira I.A."/>
            <person name="McInerney M.J."/>
            <person name="Austin R.N."/>
            <person name="Groves J.T."/>
            <person name="Kukor J.J."/>
            <person name="Suflita J.M."/>
            <person name="Young L.Y."/>
            <person name="Zylstra G.J."/>
            <person name="Wawrik B."/>
        </authorList>
    </citation>
    <scope>NUCLEOTIDE SEQUENCE [LARGE SCALE GENOMIC DNA]</scope>
    <source>
        <strain evidence="2 3">AK-01</strain>
    </source>
</reference>
<feature type="region of interest" description="Disordered" evidence="1">
    <location>
        <begin position="1"/>
        <end position="26"/>
    </location>
</feature>
<dbReference type="EMBL" id="CP001322">
    <property type="protein sequence ID" value="ACL02171.1"/>
    <property type="molecule type" value="Genomic_DNA"/>
</dbReference>
<evidence type="ECO:0000313" key="3">
    <source>
        <dbReference type="Proteomes" id="UP000000739"/>
    </source>
</evidence>
<evidence type="ECO:0000313" key="2">
    <source>
        <dbReference type="EMBL" id="ACL02171.1"/>
    </source>
</evidence>
<organism evidence="2 3">
    <name type="scientific">Desulfatibacillum aliphaticivorans</name>
    <dbReference type="NCBI Taxonomy" id="218208"/>
    <lineage>
        <taxon>Bacteria</taxon>
        <taxon>Pseudomonadati</taxon>
        <taxon>Thermodesulfobacteriota</taxon>
        <taxon>Desulfobacteria</taxon>
        <taxon>Desulfobacterales</taxon>
        <taxon>Desulfatibacillaceae</taxon>
        <taxon>Desulfatibacillum</taxon>
    </lineage>
</organism>